<reference evidence="2 3" key="1">
    <citation type="submission" date="2015-01" db="EMBL/GenBank/DDBJ databases">
        <title>Evolution of Trichinella species and genotypes.</title>
        <authorList>
            <person name="Korhonen P.K."/>
            <person name="Edoardo P."/>
            <person name="Giuseppe L.R."/>
            <person name="Gasser R.B."/>
        </authorList>
    </citation>
    <scope>NUCLEOTIDE SEQUENCE [LARGE SCALE GENOMIC DNA]</scope>
    <source>
        <strain evidence="2">ISS417</strain>
    </source>
</reference>
<dbReference type="EMBL" id="JYDJ01000213">
    <property type="protein sequence ID" value="KRX40035.1"/>
    <property type="molecule type" value="Genomic_DNA"/>
</dbReference>
<accession>A0A0V0TND0</accession>
<keyword evidence="1" id="KW-0812">Transmembrane</keyword>
<evidence type="ECO:0000313" key="3">
    <source>
        <dbReference type="Proteomes" id="UP000055048"/>
    </source>
</evidence>
<sequence length="67" mass="8013">MPNRFSAPISYSNHARSKKHPCKVKLRFIDIVMFMLPIIAYSFRFIINFPNLSKENEFQPPFRYMVS</sequence>
<comment type="caution">
    <text evidence="2">The sequence shown here is derived from an EMBL/GenBank/DDBJ whole genome shotgun (WGS) entry which is preliminary data.</text>
</comment>
<dbReference type="AlphaFoldDB" id="A0A0V0TND0"/>
<keyword evidence="1" id="KW-1133">Transmembrane helix</keyword>
<feature type="transmembrane region" description="Helical" evidence="1">
    <location>
        <begin position="26"/>
        <end position="47"/>
    </location>
</feature>
<name>A0A0V0TND0_9BILA</name>
<proteinExistence type="predicted"/>
<gene>
    <name evidence="2" type="ORF">T05_13914</name>
</gene>
<dbReference type="Proteomes" id="UP000055048">
    <property type="component" value="Unassembled WGS sequence"/>
</dbReference>
<evidence type="ECO:0000313" key="2">
    <source>
        <dbReference type="EMBL" id="KRX40035.1"/>
    </source>
</evidence>
<keyword evidence="1" id="KW-0472">Membrane</keyword>
<protein>
    <submittedName>
        <fullName evidence="2">Uncharacterized protein</fullName>
    </submittedName>
</protein>
<keyword evidence="3" id="KW-1185">Reference proteome</keyword>
<evidence type="ECO:0000256" key="1">
    <source>
        <dbReference type="SAM" id="Phobius"/>
    </source>
</evidence>
<organism evidence="2 3">
    <name type="scientific">Trichinella murrelli</name>
    <dbReference type="NCBI Taxonomy" id="144512"/>
    <lineage>
        <taxon>Eukaryota</taxon>
        <taxon>Metazoa</taxon>
        <taxon>Ecdysozoa</taxon>
        <taxon>Nematoda</taxon>
        <taxon>Enoplea</taxon>
        <taxon>Dorylaimia</taxon>
        <taxon>Trichinellida</taxon>
        <taxon>Trichinellidae</taxon>
        <taxon>Trichinella</taxon>
    </lineage>
</organism>